<dbReference type="Proteomes" id="UP000683517">
    <property type="component" value="Chromosome"/>
</dbReference>
<evidence type="ECO:0000313" key="1">
    <source>
        <dbReference type="EMBL" id="QXB48238.1"/>
    </source>
</evidence>
<dbReference type="EMBL" id="CP077365">
    <property type="protein sequence ID" value="QXB48238.1"/>
    <property type="molecule type" value="Genomic_DNA"/>
</dbReference>
<organism evidence="1 2">
    <name type="scientific">Acinetobacter seifertii</name>
    <dbReference type="NCBI Taxonomy" id="1530123"/>
    <lineage>
        <taxon>Bacteria</taxon>
        <taxon>Pseudomonadati</taxon>
        <taxon>Pseudomonadota</taxon>
        <taxon>Gammaproteobacteria</taxon>
        <taxon>Moraxellales</taxon>
        <taxon>Moraxellaceae</taxon>
        <taxon>Acinetobacter</taxon>
        <taxon>Acinetobacter calcoaceticus/baumannii complex</taxon>
    </lineage>
</organism>
<proteinExistence type="predicted"/>
<keyword evidence="2" id="KW-1185">Reference proteome</keyword>
<accession>A0ABX8LE94</accession>
<reference evidence="1 2" key="1">
    <citation type="submission" date="2021-06" db="EMBL/GenBank/DDBJ databases">
        <title>FDA dAtabase for Regulatory Grade micrObial Sequences (FDA-ARGOS): Supporting development and validation of Infectious Disease Dx tests.</title>
        <authorList>
            <person name="Sproer C."/>
            <person name="Gronow S."/>
            <person name="Severitt S."/>
            <person name="Schroder I."/>
            <person name="Tallon L."/>
            <person name="Sadzewicz L."/>
            <person name="Zhao X."/>
            <person name="Boylan J."/>
            <person name="Ott S."/>
            <person name="Bowen H."/>
            <person name="Vavikolanu K."/>
            <person name="Mehta A."/>
            <person name="Aluvathingal J."/>
            <person name="Nadendla S."/>
            <person name="Lowell S."/>
            <person name="Myers T."/>
            <person name="Yan Y."/>
        </authorList>
    </citation>
    <scope>NUCLEOTIDE SEQUENCE [LARGE SCALE GENOMIC DNA]</scope>
    <source>
        <strain evidence="1 2">FDAARGOS 1400</strain>
    </source>
</reference>
<name>A0ABX8LE94_9GAMM</name>
<evidence type="ECO:0008006" key="3">
    <source>
        <dbReference type="Google" id="ProtNLM"/>
    </source>
</evidence>
<sequence>MKATQFIKDHGLEKAREVVDGAPEWATVLDTDVNDYYRSSVVTHKDVDLKELKRLVESVDLVNKVGGIENAKTFDEKCIYCVEHFTNLERLKQAIADYESIYGGGE</sequence>
<protein>
    <recommendedName>
        <fullName evidence="3">Phage protein</fullName>
    </recommendedName>
</protein>
<evidence type="ECO:0000313" key="2">
    <source>
        <dbReference type="Proteomes" id="UP000683517"/>
    </source>
</evidence>
<gene>
    <name evidence="1" type="ORF">I6L30_06675</name>
</gene>